<evidence type="ECO:0000256" key="3">
    <source>
        <dbReference type="ARBA" id="ARBA00022475"/>
    </source>
</evidence>
<dbReference type="Pfam" id="PF03601">
    <property type="entry name" value="Cons_hypoth698"/>
    <property type="match status" value="1"/>
</dbReference>
<comment type="similarity">
    <text evidence="2">Belongs to the UPF0324 family.</text>
</comment>
<reference evidence="8" key="1">
    <citation type="journal article" date="2014" name="Int. J. Syst. Evol. Microbiol.">
        <title>Complete genome sequence of Corynebacterium casei LMG S-19264T (=DSM 44701T), isolated from a smear-ripened cheese.</title>
        <authorList>
            <consortium name="US DOE Joint Genome Institute (JGI-PGF)"/>
            <person name="Walter F."/>
            <person name="Albersmeier A."/>
            <person name="Kalinowski J."/>
            <person name="Ruckert C."/>
        </authorList>
    </citation>
    <scope>NUCLEOTIDE SEQUENCE</scope>
    <source>
        <strain evidence="8">VKM B-1606</strain>
    </source>
</reference>
<comment type="caution">
    <text evidence="8">The sequence shown here is derived from an EMBL/GenBank/DDBJ whole genome shotgun (WGS) entry which is preliminary data.</text>
</comment>
<dbReference type="GO" id="GO:0005886">
    <property type="term" value="C:plasma membrane"/>
    <property type="evidence" value="ECO:0007669"/>
    <property type="project" value="UniProtKB-SubCell"/>
</dbReference>
<keyword evidence="5 7" id="KW-1133">Transmembrane helix</keyword>
<dbReference type="PANTHER" id="PTHR30106">
    <property type="entry name" value="INNER MEMBRANE PROTEIN YEIH-RELATED"/>
    <property type="match status" value="1"/>
</dbReference>
<comment type="subcellular location">
    <subcellularLocation>
        <location evidence="1">Cell membrane</location>
        <topology evidence="1">Multi-pass membrane protein</topology>
    </subcellularLocation>
</comment>
<feature type="transmembrane region" description="Helical" evidence="7">
    <location>
        <begin position="160"/>
        <end position="178"/>
    </location>
</feature>
<gene>
    <name evidence="8" type="ORF">GCM10008170_10400</name>
    <name evidence="9" type="ORF">JOD31_002181</name>
</gene>
<keyword evidence="4 7" id="KW-0812">Transmembrane</keyword>
<dbReference type="EMBL" id="BSFF01000001">
    <property type="protein sequence ID" value="GLK55021.1"/>
    <property type="molecule type" value="Genomic_DNA"/>
</dbReference>
<evidence type="ECO:0000313" key="9">
    <source>
        <dbReference type="EMBL" id="MBM7851956.1"/>
    </source>
</evidence>
<keyword evidence="10" id="KW-1185">Reference proteome</keyword>
<reference evidence="8" key="3">
    <citation type="submission" date="2023-01" db="EMBL/GenBank/DDBJ databases">
        <authorList>
            <person name="Sun Q."/>
            <person name="Evtushenko L."/>
        </authorList>
    </citation>
    <scope>NUCLEOTIDE SEQUENCE</scope>
    <source>
        <strain evidence="8">VKM B-1606</strain>
    </source>
</reference>
<dbReference type="InterPro" id="IPR018383">
    <property type="entry name" value="UPF0324_pro"/>
</dbReference>
<evidence type="ECO:0000256" key="5">
    <source>
        <dbReference type="ARBA" id="ARBA00022989"/>
    </source>
</evidence>
<evidence type="ECO:0000313" key="11">
    <source>
        <dbReference type="Proteomes" id="UP001143400"/>
    </source>
</evidence>
<accession>A0A9W6IR90</accession>
<feature type="transmembrane region" description="Helical" evidence="7">
    <location>
        <begin position="226"/>
        <end position="243"/>
    </location>
</feature>
<feature type="transmembrane region" description="Helical" evidence="7">
    <location>
        <begin position="280"/>
        <end position="299"/>
    </location>
</feature>
<feature type="transmembrane region" description="Helical" evidence="7">
    <location>
        <begin position="15"/>
        <end position="35"/>
    </location>
</feature>
<organism evidence="8 11">
    <name type="scientific">Methylopila capsulata</name>
    <dbReference type="NCBI Taxonomy" id="61654"/>
    <lineage>
        <taxon>Bacteria</taxon>
        <taxon>Pseudomonadati</taxon>
        <taxon>Pseudomonadota</taxon>
        <taxon>Alphaproteobacteria</taxon>
        <taxon>Hyphomicrobiales</taxon>
        <taxon>Methylopilaceae</taxon>
        <taxon>Methylopila</taxon>
    </lineage>
</organism>
<sequence>MTDATLPAPPARTQFAALAPGLALAALVAAAGYGLRLAPGLGSFSPMILALGLGVVVRVALGPLPNLRPGVVFAMRRVLRVAIVLLGLQLTVGQVAEVGAGGVAVIAASLGATFLATVALGRLLGVDARLAQLIAAGTSICGASAVLAANTAVRGRDEDVAYAVACVTVFGSIAMFAYPHLASPFGLDAHAYGLWSGASIHEIAQVVAAAFQQGPDAGEFGVVAKLARVMMLAPVVAALGFYMARSGDGAARAPFPWFVLGFVALVALNSVVTLPAAPKTFAIEATPALLAVALAAMGLETDLAKLREKGLRPLLLGLASFLFIASFSLALVKLAT</sequence>
<reference evidence="9 10" key="2">
    <citation type="submission" date="2021-01" db="EMBL/GenBank/DDBJ databases">
        <title>Genomic Encyclopedia of Type Strains, Phase IV (KMG-IV): sequencing the most valuable type-strain genomes for metagenomic binning, comparative biology and taxonomic classification.</title>
        <authorList>
            <person name="Goeker M."/>
        </authorList>
    </citation>
    <scope>NUCLEOTIDE SEQUENCE [LARGE SCALE GENOMIC DNA]</scope>
    <source>
        <strain evidence="9 10">DSM 6130</strain>
    </source>
</reference>
<evidence type="ECO:0000256" key="1">
    <source>
        <dbReference type="ARBA" id="ARBA00004651"/>
    </source>
</evidence>
<feature type="transmembrane region" description="Helical" evidence="7">
    <location>
        <begin position="103"/>
        <end position="124"/>
    </location>
</feature>
<keyword evidence="6 7" id="KW-0472">Membrane</keyword>
<evidence type="ECO:0000256" key="4">
    <source>
        <dbReference type="ARBA" id="ARBA00022692"/>
    </source>
</evidence>
<proteinExistence type="inferred from homology"/>
<dbReference type="RefSeq" id="WP_271206127.1">
    <property type="nucleotide sequence ID" value="NZ_BSFF01000001.1"/>
</dbReference>
<feature type="transmembrane region" description="Helical" evidence="7">
    <location>
        <begin position="311"/>
        <end position="332"/>
    </location>
</feature>
<evidence type="ECO:0000313" key="8">
    <source>
        <dbReference type="EMBL" id="GLK55021.1"/>
    </source>
</evidence>
<name>A0A9W6IR90_9HYPH</name>
<dbReference type="Proteomes" id="UP000758856">
    <property type="component" value="Unassembled WGS sequence"/>
</dbReference>
<feature type="transmembrane region" description="Helical" evidence="7">
    <location>
        <begin position="255"/>
        <end position="274"/>
    </location>
</feature>
<evidence type="ECO:0000256" key="2">
    <source>
        <dbReference type="ARBA" id="ARBA00007977"/>
    </source>
</evidence>
<dbReference type="AlphaFoldDB" id="A0A9W6IR90"/>
<dbReference type="EMBL" id="JAFBCY010000002">
    <property type="protein sequence ID" value="MBM7851956.1"/>
    <property type="molecule type" value="Genomic_DNA"/>
</dbReference>
<feature type="transmembrane region" description="Helical" evidence="7">
    <location>
        <begin position="47"/>
        <end position="65"/>
    </location>
</feature>
<dbReference type="Proteomes" id="UP001143400">
    <property type="component" value="Unassembled WGS sequence"/>
</dbReference>
<evidence type="ECO:0000256" key="6">
    <source>
        <dbReference type="ARBA" id="ARBA00023136"/>
    </source>
</evidence>
<evidence type="ECO:0000313" key="10">
    <source>
        <dbReference type="Proteomes" id="UP000758856"/>
    </source>
</evidence>
<feature type="transmembrane region" description="Helical" evidence="7">
    <location>
        <begin position="130"/>
        <end position="153"/>
    </location>
</feature>
<evidence type="ECO:0000256" key="7">
    <source>
        <dbReference type="SAM" id="Phobius"/>
    </source>
</evidence>
<feature type="transmembrane region" description="Helical" evidence="7">
    <location>
        <begin position="77"/>
        <end position="96"/>
    </location>
</feature>
<keyword evidence="3" id="KW-1003">Cell membrane</keyword>
<protein>
    <submittedName>
        <fullName evidence="8 9">Membrane protein</fullName>
    </submittedName>
</protein>
<dbReference type="PANTHER" id="PTHR30106:SF2">
    <property type="entry name" value="UPF0324 INNER MEMBRANE PROTEIN YEIH"/>
    <property type="match status" value="1"/>
</dbReference>